<dbReference type="InterPro" id="IPR005119">
    <property type="entry name" value="LysR_subst-bd"/>
</dbReference>
<dbReference type="RefSeq" id="WP_236499222.1">
    <property type="nucleotide sequence ID" value="NZ_CP091244.1"/>
</dbReference>
<keyword evidence="7" id="KW-1185">Reference proteome</keyword>
<evidence type="ECO:0000256" key="2">
    <source>
        <dbReference type="ARBA" id="ARBA00023015"/>
    </source>
</evidence>
<name>A0ABY3T1I4_9GAMM</name>
<dbReference type="Gene3D" id="3.40.190.290">
    <property type="match status" value="1"/>
</dbReference>
<dbReference type="SUPFAM" id="SSF53850">
    <property type="entry name" value="Periplasmic binding protein-like II"/>
    <property type="match status" value="1"/>
</dbReference>
<dbReference type="Pfam" id="PF00126">
    <property type="entry name" value="HTH_1"/>
    <property type="match status" value="1"/>
</dbReference>
<comment type="similarity">
    <text evidence="1">Belongs to the LysR transcriptional regulatory family.</text>
</comment>
<keyword evidence="3" id="KW-0238">DNA-binding</keyword>
<dbReference type="InterPro" id="IPR036388">
    <property type="entry name" value="WH-like_DNA-bd_sf"/>
</dbReference>
<dbReference type="InterPro" id="IPR000847">
    <property type="entry name" value="LysR_HTH_N"/>
</dbReference>
<evidence type="ECO:0000259" key="5">
    <source>
        <dbReference type="PROSITE" id="PS50931"/>
    </source>
</evidence>
<keyword evidence="4" id="KW-0804">Transcription</keyword>
<gene>
    <name evidence="6" type="ORF">L2Y54_00880</name>
</gene>
<organism evidence="6 7">
    <name type="scientific">Thiothrix winogradskyi</name>
    <dbReference type="NCBI Taxonomy" id="96472"/>
    <lineage>
        <taxon>Bacteria</taxon>
        <taxon>Pseudomonadati</taxon>
        <taxon>Pseudomonadota</taxon>
        <taxon>Gammaproteobacteria</taxon>
        <taxon>Thiotrichales</taxon>
        <taxon>Thiotrichaceae</taxon>
        <taxon>Thiothrix</taxon>
    </lineage>
</organism>
<dbReference type="PANTHER" id="PTHR30126">
    <property type="entry name" value="HTH-TYPE TRANSCRIPTIONAL REGULATOR"/>
    <property type="match status" value="1"/>
</dbReference>
<keyword evidence="2" id="KW-0805">Transcription regulation</keyword>
<dbReference type="PRINTS" id="PR00039">
    <property type="entry name" value="HTHLYSR"/>
</dbReference>
<sequence length="322" mass="35958">MLIARNPEFPSDLIKMHISFRQIQIFQTVAQTENFTRAAELLHMSQPAISMQVKQLEENVGLSLFERQGKRIVLTTAGRAMHAYTCEIAAKYQGMVETLEELKNVHQGYIKVSAANTSIYFITRMLAGFSQQNEGITVSLNITNRKTLVEQLQNYEADLVVMGEPPANLDLHSQRLMCNPLVLIAPANHPLVGQKDIPVSAIIGEKFVVREPGSGTRAAIERFFAEHGYTFSSMLEMGSNESIKYSVIAGLGLGIVSLHSIQLEMETHSLTLLDVVGFPIQRYWHIVTREGKWLSPAAQAFKAYVIAEAATYSQDYQQLLLT</sequence>
<evidence type="ECO:0000256" key="4">
    <source>
        <dbReference type="ARBA" id="ARBA00023163"/>
    </source>
</evidence>
<dbReference type="CDD" id="cd08419">
    <property type="entry name" value="PBP2_CbbR_RubisCO_like"/>
    <property type="match status" value="1"/>
</dbReference>
<dbReference type="Proteomes" id="UP001054801">
    <property type="component" value="Chromosome"/>
</dbReference>
<feature type="domain" description="HTH lysR-type" evidence="5">
    <location>
        <begin position="18"/>
        <end position="75"/>
    </location>
</feature>
<accession>A0ABY3T1I4</accession>
<evidence type="ECO:0000313" key="6">
    <source>
        <dbReference type="EMBL" id="UJS24615.1"/>
    </source>
</evidence>
<dbReference type="InterPro" id="IPR036390">
    <property type="entry name" value="WH_DNA-bd_sf"/>
</dbReference>
<dbReference type="PROSITE" id="PS50931">
    <property type="entry name" value="HTH_LYSR"/>
    <property type="match status" value="1"/>
</dbReference>
<dbReference type="Pfam" id="PF03466">
    <property type="entry name" value="LysR_substrate"/>
    <property type="match status" value="1"/>
</dbReference>
<evidence type="ECO:0000256" key="1">
    <source>
        <dbReference type="ARBA" id="ARBA00009437"/>
    </source>
</evidence>
<dbReference type="EMBL" id="CP091244">
    <property type="protein sequence ID" value="UJS24615.1"/>
    <property type="molecule type" value="Genomic_DNA"/>
</dbReference>
<protein>
    <submittedName>
        <fullName evidence="6">LysR family transcriptional regulator</fullName>
    </submittedName>
</protein>
<evidence type="ECO:0000256" key="3">
    <source>
        <dbReference type="ARBA" id="ARBA00023125"/>
    </source>
</evidence>
<proteinExistence type="inferred from homology"/>
<dbReference type="Gene3D" id="1.10.10.10">
    <property type="entry name" value="Winged helix-like DNA-binding domain superfamily/Winged helix DNA-binding domain"/>
    <property type="match status" value="1"/>
</dbReference>
<dbReference type="SUPFAM" id="SSF46785">
    <property type="entry name" value="Winged helix' DNA-binding domain"/>
    <property type="match status" value="1"/>
</dbReference>
<evidence type="ECO:0000313" key="7">
    <source>
        <dbReference type="Proteomes" id="UP001054801"/>
    </source>
</evidence>
<dbReference type="PANTHER" id="PTHR30126:SF5">
    <property type="entry name" value="HTH-TYPE TRANSCRIPTIONAL ACTIVATOR CMPR"/>
    <property type="match status" value="1"/>
</dbReference>
<reference evidence="6" key="1">
    <citation type="journal article" date="2022" name="Microorganisms">
        <title>Two New Species of Filamentous Sulfur Bacteria of the Genus Thiothrix, Thiothrix winogradskyi sp. nov. and 'Candidatus Thiothrix sulfatifontis' sp. nov.</title>
        <authorList>
            <person name="Ravin N.V."/>
            <person name="Rossetti S."/>
            <person name="Beletsky A.V."/>
            <person name="Kadnikov V.V."/>
            <person name="Rudenko T.S."/>
            <person name="Smolyakov D.D."/>
            <person name="Moskvitina M.I."/>
            <person name="Gureeva M.V."/>
            <person name="Mardanov A.V."/>
            <person name="Grabovich M.Y."/>
        </authorList>
    </citation>
    <scope>NUCLEOTIDE SEQUENCE</scope>
    <source>
        <strain evidence="6">CT3</strain>
    </source>
</reference>